<feature type="region of interest" description="Disordered" evidence="1">
    <location>
        <begin position="85"/>
        <end position="116"/>
    </location>
</feature>
<dbReference type="SUPFAM" id="SSF51445">
    <property type="entry name" value="(Trans)glycosidases"/>
    <property type="match status" value="1"/>
</dbReference>
<feature type="chain" id="PRO_5002169914" evidence="2">
    <location>
        <begin position="24"/>
        <end position="356"/>
    </location>
</feature>
<gene>
    <name evidence="4" type="primary">PHLGI123894</name>
    <name evidence="4" type="ORF">PHLGIDRAFT_123894</name>
</gene>
<dbReference type="Pfam" id="PF11790">
    <property type="entry name" value="Glyco_hydro_cc"/>
    <property type="match status" value="1"/>
</dbReference>
<reference evidence="4 5" key="1">
    <citation type="journal article" date="2014" name="PLoS Genet.">
        <title>Analysis of the Phlebiopsis gigantea genome, transcriptome and secretome provides insight into its pioneer colonization strategies of wood.</title>
        <authorList>
            <person name="Hori C."/>
            <person name="Ishida T."/>
            <person name="Igarashi K."/>
            <person name="Samejima M."/>
            <person name="Suzuki H."/>
            <person name="Master E."/>
            <person name="Ferreira P."/>
            <person name="Ruiz-Duenas F.J."/>
            <person name="Held B."/>
            <person name="Canessa P."/>
            <person name="Larrondo L.F."/>
            <person name="Schmoll M."/>
            <person name="Druzhinina I.S."/>
            <person name="Kubicek C.P."/>
            <person name="Gaskell J.A."/>
            <person name="Kersten P."/>
            <person name="St John F."/>
            <person name="Glasner J."/>
            <person name="Sabat G."/>
            <person name="Splinter BonDurant S."/>
            <person name="Syed K."/>
            <person name="Yadav J."/>
            <person name="Mgbeahuruike A.C."/>
            <person name="Kovalchuk A."/>
            <person name="Asiegbu F.O."/>
            <person name="Lackner G."/>
            <person name="Hoffmeister D."/>
            <person name="Rencoret J."/>
            <person name="Gutierrez A."/>
            <person name="Sun H."/>
            <person name="Lindquist E."/>
            <person name="Barry K."/>
            <person name="Riley R."/>
            <person name="Grigoriev I.V."/>
            <person name="Henrissat B."/>
            <person name="Kues U."/>
            <person name="Berka R.M."/>
            <person name="Martinez A.T."/>
            <person name="Covert S.F."/>
            <person name="Blanchette R.A."/>
            <person name="Cullen D."/>
        </authorList>
    </citation>
    <scope>NUCLEOTIDE SEQUENCE [LARGE SCALE GENOMIC DNA]</scope>
    <source>
        <strain evidence="4 5">11061_1 CR5-6</strain>
    </source>
</reference>
<dbReference type="GO" id="GO:0016787">
    <property type="term" value="F:hydrolase activity"/>
    <property type="evidence" value="ECO:0007669"/>
    <property type="project" value="UniProtKB-KW"/>
</dbReference>
<evidence type="ECO:0000313" key="5">
    <source>
        <dbReference type="Proteomes" id="UP000053257"/>
    </source>
</evidence>
<dbReference type="Proteomes" id="UP000053257">
    <property type="component" value="Unassembled WGS sequence"/>
</dbReference>
<dbReference type="Gene3D" id="3.20.20.80">
    <property type="entry name" value="Glycosidases"/>
    <property type="match status" value="1"/>
</dbReference>
<evidence type="ECO:0000313" key="4">
    <source>
        <dbReference type="EMBL" id="KIP12830.1"/>
    </source>
</evidence>
<keyword evidence="4" id="KW-0378">Hydrolase</keyword>
<protein>
    <submittedName>
        <fullName evidence="4">Glycoside hydrolase family 128 protein</fullName>
    </submittedName>
</protein>
<evidence type="ECO:0000256" key="2">
    <source>
        <dbReference type="SAM" id="SignalP"/>
    </source>
</evidence>
<dbReference type="PANTHER" id="PTHR34154:SF3">
    <property type="entry name" value="ALKALI-SENSITIVE LINKAGE PROTEIN 1"/>
    <property type="match status" value="1"/>
</dbReference>
<evidence type="ECO:0000259" key="3">
    <source>
        <dbReference type="Pfam" id="PF11790"/>
    </source>
</evidence>
<dbReference type="GO" id="GO:0009277">
    <property type="term" value="C:fungal-type cell wall"/>
    <property type="evidence" value="ECO:0007669"/>
    <property type="project" value="TreeGrafter"/>
</dbReference>
<evidence type="ECO:0000256" key="1">
    <source>
        <dbReference type="SAM" id="MobiDB-lite"/>
    </source>
</evidence>
<dbReference type="HOGENOM" id="CLU_040908_0_1_1"/>
<dbReference type="PANTHER" id="PTHR34154">
    <property type="entry name" value="ALKALI-SENSITIVE LINKAGE PROTEIN 1"/>
    <property type="match status" value="1"/>
</dbReference>
<dbReference type="InterPro" id="IPR017853">
    <property type="entry name" value="GH"/>
</dbReference>
<dbReference type="OrthoDB" id="5959761at2759"/>
<keyword evidence="2" id="KW-0732">Signal</keyword>
<dbReference type="GO" id="GO:0071966">
    <property type="term" value="P:fungal-type cell wall polysaccharide metabolic process"/>
    <property type="evidence" value="ECO:0007669"/>
    <property type="project" value="TreeGrafter"/>
</dbReference>
<dbReference type="STRING" id="745531.A0A0C3SFX2"/>
<feature type="domain" description="Asl1-like glycosyl hydrolase catalytic" evidence="3">
    <location>
        <begin position="119"/>
        <end position="350"/>
    </location>
</feature>
<feature type="signal peptide" evidence="2">
    <location>
        <begin position="1"/>
        <end position="23"/>
    </location>
</feature>
<proteinExistence type="predicted"/>
<dbReference type="EMBL" id="KN840438">
    <property type="protein sequence ID" value="KIP12830.1"/>
    <property type="molecule type" value="Genomic_DNA"/>
</dbReference>
<name>A0A0C3SFX2_PHLG1</name>
<dbReference type="InterPro" id="IPR024655">
    <property type="entry name" value="Asl1_glyco_hydro_catalytic"/>
</dbReference>
<dbReference type="AlphaFoldDB" id="A0A0C3SFX2"/>
<dbReference type="InterPro" id="IPR053183">
    <property type="entry name" value="ASL1"/>
</dbReference>
<keyword evidence="5" id="KW-1185">Reference proteome</keyword>
<organism evidence="4 5">
    <name type="scientific">Phlebiopsis gigantea (strain 11061_1 CR5-6)</name>
    <name type="common">White-rot fungus</name>
    <name type="synonym">Peniophora gigantea</name>
    <dbReference type="NCBI Taxonomy" id="745531"/>
    <lineage>
        <taxon>Eukaryota</taxon>
        <taxon>Fungi</taxon>
        <taxon>Dikarya</taxon>
        <taxon>Basidiomycota</taxon>
        <taxon>Agaricomycotina</taxon>
        <taxon>Agaricomycetes</taxon>
        <taxon>Polyporales</taxon>
        <taxon>Phanerochaetaceae</taxon>
        <taxon>Phlebiopsis</taxon>
    </lineage>
</organism>
<accession>A0A0C3SFX2</accession>
<sequence>MAAFKMLNLMAIATLAMFASTLSTPVDALSAGHQHLNRQVPHLHEAIAKKKRGSNGRCKPRSSTSSLVVVSTSVAVPVITTSAAPAKTTSVKPTTTKSSTPASTPTKTSSGSSGSAKIGISWNSENNAASLVNVLSDNVAYLYSWSPWKPQDNIFGLKFAPMLWGPKQQSDWNKLVVPGYANLAIALNEPDEPTQLNMDPGDAAAYWKSQVQSKAGEGYELWGPAVTSSTRGETWMDNFLAACNGGCTFTHNALHFYDTDPQALITYVQHWHNKYGKPIVLTEFACQNFGGGAQADSGQVWAFYKTVIPWLMSQDYVTAFFPFGFLEDMGNVNPLNQMLKGGQLTDLGNYIVHGPY</sequence>